<keyword evidence="1" id="KW-1133">Transmembrane helix</keyword>
<accession>A0A852VPD9</accession>
<keyword evidence="1" id="KW-0812">Transmembrane</keyword>
<sequence length="444" mass="43956">MTERSLDSGHFVGDVAAARAVLRGRRNAVDAASWGQIVQDWYVGIFIAATLLTMVFAATGPAILSPDCDTVTCLSRSGYRALATGLAVAGVIGVWAGLRSAGPASSDPGRATWLLSTPADRGVLLRGAITSTAFVAVVVGSLWGALVGIALAGGSGHAGGALPVVLSVAGGGLLATLVLIIASLHGQGGSVLPARSARAVGDAELARAGQVVQAVSASTLMLSGTALQVLAARRRLARRGRYVSGPGAGGCLSGLLVHELRALRRRAGRVLVMLAACLGALAVGLLMGRLAGVIVAALAVFVAARTSGGGVGMWVGSPGLRRSLPAHPAAVTAVLVVPPFAVALIGSVIALLGLGLAWYAPVLLALGATAGTLRSQDPPPGLGVVVSTPAGAVQTGLVAGLVLGTDLALASAAAVLIADAVDAGPLVLVLGVALLAWQVLRSRD</sequence>
<keyword evidence="3" id="KW-1185">Reference proteome</keyword>
<gene>
    <name evidence="2" type="ORF">BJY20_002224</name>
</gene>
<proteinExistence type="predicted"/>
<feature type="transmembrane region" description="Helical" evidence="1">
    <location>
        <begin position="41"/>
        <end position="65"/>
    </location>
</feature>
<comment type="caution">
    <text evidence="2">The sequence shown here is derived from an EMBL/GenBank/DDBJ whole genome shotgun (WGS) entry which is preliminary data.</text>
</comment>
<feature type="transmembrane region" description="Helical" evidence="1">
    <location>
        <begin position="396"/>
        <end position="417"/>
    </location>
</feature>
<feature type="transmembrane region" description="Helical" evidence="1">
    <location>
        <begin position="328"/>
        <end position="350"/>
    </location>
</feature>
<name>A0A852VPD9_9MICO</name>
<feature type="transmembrane region" description="Helical" evidence="1">
    <location>
        <begin position="164"/>
        <end position="184"/>
    </location>
</feature>
<feature type="transmembrane region" description="Helical" evidence="1">
    <location>
        <begin position="123"/>
        <end position="152"/>
    </location>
</feature>
<dbReference type="EMBL" id="JACCAE010000001">
    <property type="protein sequence ID" value="NYF98832.1"/>
    <property type="molecule type" value="Genomic_DNA"/>
</dbReference>
<dbReference type="Proteomes" id="UP000554054">
    <property type="component" value="Unassembled WGS sequence"/>
</dbReference>
<feature type="transmembrane region" description="Helical" evidence="1">
    <location>
        <begin position="423"/>
        <end position="440"/>
    </location>
</feature>
<evidence type="ECO:0000256" key="1">
    <source>
        <dbReference type="SAM" id="Phobius"/>
    </source>
</evidence>
<evidence type="ECO:0000313" key="2">
    <source>
        <dbReference type="EMBL" id="NYF98832.1"/>
    </source>
</evidence>
<reference evidence="2 3" key="1">
    <citation type="submission" date="2020-07" db="EMBL/GenBank/DDBJ databases">
        <title>Sequencing the genomes of 1000 actinobacteria strains.</title>
        <authorList>
            <person name="Klenk H.-P."/>
        </authorList>
    </citation>
    <scope>NUCLEOTIDE SEQUENCE [LARGE SCALE GENOMIC DNA]</scope>
    <source>
        <strain evidence="2 3">DSM 26154</strain>
    </source>
</reference>
<protein>
    <submittedName>
        <fullName evidence="2">Uncharacterized protein</fullName>
    </submittedName>
</protein>
<feature type="transmembrane region" description="Helical" evidence="1">
    <location>
        <begin position="211"/>
        <end position="232"/>
    </location>
</feature>
<dbReference type="RefSeq" id="WP_185991601.1">
    <property type="nucleotide sequence ID" value="NZ_JACCAE010000001.1"/>
</dbReference>
<feature type="transmembrane region" description="Helical" evidence="1">
    <location>
        <begin position="77"/>
        <end position="98"/>
    </location>
</feature>
<keyword evidence="1" id="KW-0472">Membrane</keyword>
<feature type="transmembrane region" description="Helical" evidence="1">
    <location>
        <begin position="270"/>
        <end position="287"/>
    </location>
</feature>
<feature type="transmembrane region" description="Helical" evidence="1">
    <location>
        <begin position="356"/>
        <end position="375"/>
    </location>
</feature>
<evidence type="ECO:0000313" key="3">
    <source>
        <dbReference type="Proteomes" id="UP000554054"/>
    </source>
</evidence>
<organism evidence="2 3">
    <name type="scientific">Janibacter cremeus</name>
    <dbReference type="NCBI Taxonomy" id="1285192"/>
    <lineage>
        <taxon>Bacteria</taxon>
        <taxon>Bacillati</taxon>
        <taxon>Actinomycetota</taxon>
        <taxon>Actinomycetes</taxon>
        <taxon>Micrococcales</taxon>
        <taxon>Intrasporangiaceae</taxon>
        <taxon>Janibacter</taxon>
    </lineage>
</organism>
<dbReference type="AlphaFoldDB" id="A0A852VPD9"/>